<dbReference type="VEuPathDB" id="FungiDB:SI65_03719"/>
<keyword evidence="3" id="KW-1185">Reference proteome</keyword>
<comment type="caution">
    <text evidence="2">The sequence shown here is derived from an EMBL/GenBank/DDBJ whole genome shotgun (WGS) entry which is preliminary data.</text>
</comment>
<dbReference type="PANTHER" id="PTHR33481">
    <property type="entry name" value="REVERSE TRANSCRIPTASE"/>
    <property type="match status" value="1"/>
</dbReference>
<feature type="domain" description="Reverse transcriptase" evidence="1">
    <location>
        <begin position="227"/>
        <end position="477"/>
    </location>
</feature>
<dbReference type="InterPro" id="IPR000477">
    <property type="entry name" value="RT_dom"/>
</dbReference>
<dbReference type="OrthoDB" id="4842715at2759"/>
<dbReference type="PANTHER" id="PTHR33481:SF1">
    <property type="entry name" value="ENDONUCLEASE_EXONUCLEASE_PHOSPHATASE DOMAIN-CONTAINING PROTEIN-RELATED"/>
    <property type="match status" value="1"/>
</dbReference>
<dbReference type="Pfam" id="PF07727">
    <property type="entry name" value="RVT_2"/>
    <property type="match status" value="1"/>
</dbReference>
<dbReference type="EMBL" id="JXNT01000003">
    <property type="protein sequence ID" value="ODM20666.1"/>
    <property type="molecule type" value="Genomic_DNA"/>
</dbReference>
<organism evidence="2 3">
    <name type="scientific">Aspergillus cristatus</name>
    <name type="common">Chinese Fuzhuan brick tea-fermentation fungus</name>
    <name type="synonym">Eurotium cristatum</name>
    <dbReference type="NCBI Taxonomy" id="573508"/>
    <lineage>
        <taxon>Eukaryota</taxon>
        <taxon>Fungi</taxon>
        <taxon>Dikarya</taxon>
        <taxon>Ascomycota</taxon>
        <taxon>Pezizomycotina</taxon>
        <taxon>Eurotiomycetes</taxon>
        <taxon>Eurotiomycetidae</taxon>
        <taxon>Eurotiales</taxon>
        <taxon>Aspergillaceae</taxon>
        <taxon>Aspergillus</taxon>
        <taxon>Aspergillus subgen. Aspergillus</taxon>
    </lineage>
</organism>
<dbReference type="AlphaFoldDB" id="A0A1E3BJX2"/>
<dbReference type="SUPFAM" id="SSF56672">
    <property type="entry name" value="DNA/RNA polymerases"/>
    <property type="match status" value="2"/>
</dbReference>
<name>A0A1E3BJX2_ASPCR</name>
<gene>
    <name evidence="2" type="ORF">SI65_03719</name>
</gene>
<dbReference type="STRING" id="573508.A0A1E3BJX2"/>
<dbReference type="PROSITE" id="PS50878">
    <property type="entry name" value="RT_POL"/>
    <property type="match status" value="1"/>
</dbReference>
<evidence type="ECO:0000313" key="3">
    <source>
        <dbReference type="Proteomes" id="UP000094569"/>
    </source>
</evidence>
<dbReference type="CDD" id="cd01650">
    <property type="entry name" value="RT_nLTR_like"/>
    <property type="match status" value="1"/>
</dbReference>
<dbReference type="Pfam" id="PF00078">
    <property type="entry name" value="RVT_1"/>
    <property type="match status" value="1"/>
</dbReference>
<accession>A0A1E3BJX2</accession>
<sequence>MQEDIFHSAIHKEAAALGEPPPTQLDLTPEALDQYTSAIIQKNALEASTKRAHAHPSGHRWNKDCQEAVLALQGTAQDPDTPPTEIEAAQRTFCCTVRQAKRQYWWTQLDDFTDSQDVFKAIKWNRTEGSFPIPPLKDGNRVHTTANAKAELLVKTLLQKAACTEDVPVNCNNPEATLPFPDVTTGEAHQAIFQAKSSTPSQDEIPNAVLKKAWPALGSHISALYKHCATTGWHPTPFRQALLVALPKPGKKDYSSPRSYRLIALLSTLGKGLERLIAHRMAWVAIKYKVLHPQQFGALPCRSATDLAATLVHDIEEAWARGLAASMLTLDVKGAFDAVLQGRLIQRLRSQGWPPTVLRWASSFTQDRTAAIRLDGHQSPTFTVPAGLPQGSPVSPILFMLYIEPIFKIGPALARRGRFGYADDICQLVVSKSLEENTAKLQSIVTPGKWVYDSKEDYEPTDDRSYKARWVILGNLVEKDDMQYDYCKYAPVVFAATTRLLFALAAAYGWHLRKFDIAVAFLNGLLMDEIYMRQPTGFEKGDGLAWRLKNSIYGLTPAARIWYDTMTAVFHRLGFKTCPYDAGLFIHQTRPHLYITTHVDDFQLVAERAEDIEWTKNALANEWEVKDVSDMTHYLGMEVKSEDGCIYLNQREYIKELIKSFGLEKSHPQPTPLPTGLMVDDLPNSTIITREYQRGTGKLQWLAVKTRPDIAEAACLLARFNTAPTKKCWNALLHVIRYLKGTIDEGLIYYPRTQRTVTAQPRGFSDSNWAGPNSDRKSIGGYIFLFGGSPISWQSKRQTCVATSSNEAEYMAGSEAAKEAVWLRRLCFEMGLIGHEAPPLELYMDNEGAIALTSTEGTKRSKHIDVRFHHVRDLQALGLVSVESIRSKENPADGLTKILNAPAHRHFLHLINMDRHHHHQTGSAADEEVDEERKI</sequence>
<evidence type="ECO:0000313" key="2">
    <source>
        <dbReference type="EMBL" id="ODM20666.1"/>
    </source>
</evidence>
<dbReference type="InterPro" id="IPR043502">
    <property type="entry name" value="DNA/RNA_pol_sf"/>
</dbReference>
<evidence type="ECO:0000259" key="1">
    <source>
        <dbReference type="PROSITE" id="PS50878"/>
    </source>
</evidence>
<dbReference type="CDD" id="cd09272">
    <property type="entry name" value="RNase_HI_RT_Ty1"/>
    <property type="match status" value="1"/>
</dbReference>
<protein>
    <recommendedName>
        <fullName evidence="1">Reverse transcriptase domain-containing protein</fullName>
    </recommendedName>
</protein>
<proteinExistence type="predicted"/>
<dbReference type="Proteomes" id="UP000094569">
    <property type="component" value="Unassembled WGS sequence"/>
</dbReference>
<dbReference type="InterPro" id="IPR013103">
    <property type="entry name" value="RVT_2"/>
</dbReference>
<reference evidence="2 3" key="1">
    <citation type="journal article" date="2016" name="BMC Genomics">
        <title>Comparative genomic and transcriptomic analyses of the Fuzhuan brick tea-fermentation fungus Aspergillus cristatus.</title>
        <authorList>
            <person name="Ge Y."/>
            <person name="Wang Y."/>
            <person name="Liu Y."/>
            <person name="Tan Y."/>
            <person name="Ren X."/>
            <person name="Zhang X."/>
            <person name="Hyde K.D."/>
            <person name="Liu Y."/>
            <person name="Liu Z."/>
        </authorList>
    </citation>
    <scope>NUCLEOTIDE SEQUENCE [LARGE SCALE GENOMIC DNA]</scope>
    <source>
        <strain evidence="2 3">GZAAS20.1005</strain>
    </source>
</reference>